<dbReference type="CDD" id="cd01335">
    <property type="entry name" value="Radical_SAM"/>
    <property type="match status" value="1"/>
</dbReference>
<dbReference type="Gene3D" id="3.80.30.20">
    <property type="entry name" value="tm_1862 like domain"/>
    <property type="match status" value="1"/>
</dbReference>
<dbReference type="SUPFAM" id="SSF102114">
    <property type="entry name" value="Radical SAM enzymes"/>
    <property type="match status" value="1"/>
</dbReference>
<dbReference type="InterPro" id="IPR051198">
    <property type="entry name" value="BchE-like"/>
</dbReference>
<reference evidence="11" key="1">
    <citation type="submission" date="2017-09" db="EMBL/GenBank/DDBJ databases">
        <title>The Reconstruction of 2,631 Draft Metagenome-Assembled Genomes from the Global Oceans.</title>
        <authorList>
            <person name="Tully B.J."/>
            <person name="Graham E.D."/>
            <person name="Heidelberg J.F."/>
        </authorList>
    </citation>
    <scope>NUCLEOTIDE SEQUENCE [LARGE SCALE GENOMIC DNA]</scope>
</reference>
<dbReference type="PROSITE" id="PS51918">
    <property type="entry name" value="RADICAL_SAM"/>
    <property type="match status" value="1"/>
</dbReference>
<accession>A0A2D6M034</accession>
<evidence type="ECO:0000256" key="6">
    <source>
        <dbReference type="ARBA" id="ARBA00023004"/>
    </source>
</evidence>
<dbReference type="InterPro" id="IPR006158">
    <property type="entry name" value="Cobalamin-bd"/>
</dbReference>
<proteinExistence type="predicted"/>
<keyword evidence="3" id="KW-0808">Transferase</keyword>
<keyword evidence="7" id="KW-0411">Iron-sulfur</keyword>
<gene>
    <name evidence="10" type="ORF">CL943_00500</name>
</gene>
<dbReference type="Pfam" id="PF02310">
    <property type="entry name" value="B12-binding"/>
    <property type="match status" value="1"/>
</dbReference>
<dbReference type="InterPro" id="IPR034466">
    <property type="entry name" value="Methyltransferase_Class_B"/>
</dbReference>
<dbReference type="Gene3D" id="3.40.50.280">
    <property type="entry name" value="Cobalamin-binding domain"/>
    <property type="match status" value="1"/>
</dbReference>
<dbReference type="InterPro" id="IPR023404">
    <property type="entry name" value="rSAM_horseshoe"/>
</dbReference>
<dbReference type="GO" id="GO:0046872">
    <property type="term" value="F:metal ion binding"/>
    <property type="evidence" value="ECO:0007669"/>
    <property type="project" value="UniProtKB-KW"/>
</dbReference>
<evidence type="ECO:0000256" key="7">
    <source>
        <dbReference type="ARBA" id="ARBA00023014"/>
    </source>
</evidence>
<dbReference type="GO" id="GO:0003824">
    <property type="term" value="F:catalytic activity"/>
    <property type="evidence" value="ECO:0007669"/>
    <property type="project" value="InterPro"/>
</dbReference>
<dbReference type="SMART" id="SM00729">
    <property type="entry name" value="Elp3"/>
    <property type="match status" value="1"/>
</dbReference>
<feature type="domain" description="B12-binding" evidence="8">
    <location>
        <begin position="4"/>
        <end position="141"/>
    </location>
</feature>
<evidence type="ECO:0000259" key="8">
    <source>
        <dbReference type="PROSITE" id="PS51332"/>
    </source>
</evidence>
<evidence type="ECO:0000313" key="10">
    <source>
        <dbReference type="EMBL" id="MAG21771.1"/>
    </source>
</evidence>
<feature type="domain" description="Radical SAM core" evidence="9">
    <location>
        <begin position="185"/>
        <end position="432"/>
    </location>
</feature>
<evidence type="ECO:0000259" key="9">
    <source>
        <dbReference type="PROSITE" id="PS51918"/>
    </source>
</evidence>
<dbReference type="InterPro" id="IPR058240">
    <property type="entry name" value="rSAM_sf"/>
</dbReference>
<organism evidence="10 11">
    <name type="scientific">Candidatus Iainarchaeum sp</name>
    <dbReference type="NCBI Taxonomy" id="3101447"/>
    <lineage>
        <taxon>Archaea</taxon>
        <taxon>Candidatus Iainarchaeota</taxon>
        <taxon>Candidatus Iainarchaeia</taxon>
        <taxon>Candidatus Iainarchaeales</taxon>
        <taxon>Candidatus Iainarchaeaceae</taxon>
        <taxon>Candidatus Iainarchaeum</taxon>
    </lineage>
</organism>
<evidence type="ECO:0000313" key="11">
    <source>
        <dbReference type="Proteomes" id="UP000226592"/>
    </source>
</evidence>
<dbReference type="InterPro" id="IPR006638">
    <property type="entry name" value="Elp3/MiaA/NifB-like_rSAM"/>
</dbReference>
<dbReference type="PROSITE" id="PS51332">
    <property type="entry name" value="B12_BINDING"/>
    <property type="match status" value="1"/>
</dbReference>
<dbReference type="GO" id="GO:0031419">
    <property type="term" value="F:cobalamin binding"/>
    <property type="evidence" value="ECO:0007669"/>
    <property type="project" value="InterPro"/>
</dbReference>
<evidence type="ECO:0000256" key="4">
    <source>
        <dbReference type="ARBA" id="ARBA00022691"/>
    </source>
</evidence>
<evidence type="ECO:0000256" key="5">
    <source>
        <dbReference type="ARBA" id="ARBA00022723"/>
    </source>
</evidence>
<name>A0A2D6M034_9ARCH</name>
<evidence type="ECO:0000256" key="2">
    <source>
        <dbReference type="ARBA" id="ARBA00022603"/>
    </source>
</evidence>
<dbReference type="Pfam" id="PF04055">
    <property type="entry name" value="Radical_SAM"/>
    <property type="match status" value="1"/>
</dbReference>
<dbReference type="Proteomes" id="UP000226592">
    <property type="component" value="Unassembled WGS sequence"/>
</dbReference>
<dbReference type="SFLD" id="SFLDG01082">
    <property type="entry name" value="B12-binding_domain_containing"/>
    <property type="match status" value="1"/>
</dbReference>
<dbReference type="InterPro" id="IPR007197">
    <property type="entry name" value="rSAM"/>
</dbReference>
<dbReference type="GO" id="GO:0051539">
    <property type="term" value="F:4 iron, 4 sulfur cluster binding"/>
    <property type="evidence" value="ECO:0007669"/>
    <property type="project" value="UniProtKB-KW"/>
</dbReference>
<evidence type="ECO:0000256" key="1">
    <source>
        <dbReference type="ARBA" id="ARBA00001966"/>
    </source>
</evidence>
<sequence>MVEKKKVVVFLPKPHKHDYHHAMPLSVLSTTSLIDRSKFDVQVFSATDRYDFESRLLKHAKDAVCFSVSCLTGYQIQNAIDMIQKVRKANPKLPIIWGGWHASILPQQTLESKYADIVVIGQGERTFAELTERLASGKSLRGLQGIAYKDQNKKIVFNKPRPFEDPNNFPPLPVDLINVEDFIDDRDELRELVYITSQGCPFDCGFCAEPLVFKRMWKGLSAKRVGEDLQKLVKKHDVGFVTFSDDNFFVSEKRVQEICKEIIKRNLNIKWGRVNGRTRQLINMKKETWELMRKSGCADILVGAESGMQEGLDLINKMTSIEDTVKLIELAREYDIEITPSLMVGLPFPSYKQAKSEAERNAITEKELNAILDMLDQAYPTKDYFEVLLFVFTPYPGNPLFQKSIDLGFKPPKKLEEWAFFDIEQQNLPWISDELYGKVQQLMDFIFPYSCNKYLQRHAKGLKPIHWIFHKTALFRWKHRFFAFPIEHKLLMLFRNVRSILRR</sequence>
<dbReference type="SFLD" id="SFLDS00029">
    <property type="entry name" value="Radical_SAM"/>
    <property type="match status" value="1"/>
</dbReference>
<dbReference type="AlphaFoldDB" id="A0A2D6M034"/>
<dbReference type="PANTHER" id="PTHR43409:SF7">
    <property type="entry name" value="BLL1977 PROTEIN"/>
    <property type="match status" value="1"/>
</dbReference>
<dbReference type="CDD" id="cd02068">
    <property type="entry name" value="radical_SAM_B12_BD"/>
    <property type="match status" value="1"/>
</dbReference>
<dbReference type="InterPro" id="IPR036724">
    <property type="entry name" value="Cobalamin-bd_sf"/>
</dbReference>
<keyword evidence="6" id="KW-0408">Iron</keyword>
<protein>
    <submittedName>
        <fullName evidence="10">Uncharacterized protein</fullName>
    </submittedName>
</protein>
<dbReference type="EMBL" id="NZBU01000002">
    <property type="protein sequence ID" value="MAG21771.1"/>
    <property type="molecule type" value="Genomic_DNA"/>
</dbReference>
<comment type="cofactor">
    <cofactor evidence="1">
        <name>[4Fe-4S] cluster</name>
        <dbReference type="ChEBI" id="CHEBI:49883"/>
    </cofactor>
</comment>
<keyword evidence="5" id="KW-0479">Metal-binding</keyword>
<dbReference type="PANTHER" id="PTHR43409">
    <property type="entry name" value="ANAEROBIC MAGNESIUM-PROTOPORPHYRIN IX MONOMETHYL ESTER CYCLASE-RELATED"/>
    <property type="match status" value="1"/>
</dbReference>
<keyword evidence="2" id="KW-0489">Methyltransferase</keyword>
<keyword evidence="4" id="KW-0949">S-adenosyl-L-methionine</keyword>
<comment type="caution">
    <text evidence="10">The sequence shown here is derived from an EMBL/GenBank/DDBJ whole genome shotgun (WGS) entry which is preliminary data.</text>
</comment>
<dbReference type="SFLD" id="SFLDG01123">
    <property type="entry name" value="methyltransferase_(Class_B)"/>
    <property type="match status" value="1"/>
</dbReference>
<evidence type="ECO:0000256" key="3">
    <source>
        <dbReference type="ARBA" id="ARBA00022679"/>
    </source>
</evidence>
<dbReference type="SUPFAM" id="SSF52242">
    <property type="entry name" value="Cobalamin (vitamin B12)-binding domain"/>
    <property type="match status" value="1"/>
</dbReference>